<name>A0A1K1MNY0_9FLAO</name>
<dbReference type="Proteomes" id="UP000183257">
    <property type="component" value="Unassembled WGS sequence"/>
</dbReference>
<evidence type="ECO:0000313" key="3">
    <source>
        <dbReference type="Proteomes" id="UP000183257"/>
    </source>
</evidence>
<dbReference type="RefSeq" id="WP_084639105.1">
    <property type="nucleotide sequence ID" value="NZ_FPIY01000001.1"/>
</dbReference>
<dbReference type="InterPro" id="IPR000601">
    <property type="entry name" value="PKD_dom"/>
</dbReference>
<reference evidence="3" key="1">
    <citation type="submission" date="2016-11" db="EMBL/GenBank/DDBJ databases">
        <authorList>
            <person name="Varghese N."/>
            <person name="Submissions S."/>
        </authorList>
    </citation>
    <scope>NUCLEOTIDE SEQUENCE [LARGE SCALE GENOMIC DNA]</scope>
    <source>
        <strain evidence="3">DSM 24786</strain>
    </source>
</reference>
<feature type="domain" description="PKD" evidence="1">
    <location>
        <begin position="62"/>
        <end position="118"/>
    </location>
</feature>
<sequence>MQHLKNSILHFFSVLTMCLFSASCTQEQAVPVVIDFEIAIINEDYSIPVTVKVLNKTVGADAYSWSFVGADRESSTDRNPGALVYNTKGDYTIRLDASNKDGSADSKEVTFSIDAAVEVAFDAEIQTNNFAPASVLITNNTKGATTYNWTFAGGTPETSTEEQPGTVVFNEPGDHLITLVVGNGKETHQLEKTITVADGLVADFDWEVAFQDDDLQIPVTLTMQNNSTGVLTYNWTFTNATPSTSTEENPTVTFNAEGTQTLTLTVSNDKESKSISKTIELIADTNIRTLTNVKFGINTAHNNNTIGAFYSATNREIYNKEELGAIDGSLIDIVFFGLGEDFSFNKFVSPDDLSTTTFPALANAQNTRIINSQEQCGCSTLLTVAQFDAITDDSVLNGLTVTETNGGSQHFTDATVPRIVLFTTADGRNGAIKIKEYVKDGQASYILTDIKIQKQ</sequence>
<dbReference type="InterPro" id="IPR035986">
    <property type="entry name" value="PKD_dom_sf"/>
</dbReference>
<dbReference type="Gene3D" id="2.60.40.10">
    <property type="entry name" value="Immunoglobulins"/>
    <property type="match status" value="3"/>
</dbReference>
<dbReference type="InterPro" id="IPR022409">
    <property type="entry name" value="PKD/Chitinase_dom"/>
</dbReference>
<dbReference type="InterPro" id="IPR013783">
    <property type="entry name" value="Ig-like_fold"/>
</dbReference>
<dbReference type="AlphaFoldDB" id="A0A1K1MNY0"/>
<dbReference type="EMBL" id="FPIY01000001">
    <property type="protein sequence ID" value="SFW24874.1"/>
    <property type="molecule type" value="Genomic_DNA"/>
</dbReference>
<dbReference type="STRING" id="76595.SAMN05660313_00762"/>
<dbReference type="Pfam" id="PF00801">
    <property type="entry name" value="PKD"/>
    <property type="match status" value="2"/>
</dbReference>
<organism evidence="2 3">
    <name type="scientific">Cellulophaga fucicola</name>
    <dbReference type="NCBI Taxonomy" id="76595"/>
    <lineage>
        <taxon>Bacteria</taxon>
        <taxon>Pseudomonadati</taxon>
        <taxon>Bacteroidota</taxon>
        <taxon>Flavobacteriia</taxon>
        <taxon>Flavobacteriales</taxon>
        <taxon>Flavobacteriaceae</taxon>
        <taxon>Cellulophaga</taxon>
    </lineage>
</organism>
<feature type="domain" description="PKD" evidence="1">
    <location>
        <begin position="219"/>
        <end position="279"/>
    </location>
</feature>
<dbReference type="PROSITE" id="PS51257">
    <property type="entry name" value="PROKAR_LIPOPROTEIN"/>
    <property type="match status" value="1"/>
</dbReference>
<accession>A0A1K1MNY0</accession>
<proteinExistence type="predicted"/>
<dbReference type="SMART" id="SM00089">
    <property type="entry name" value="PKD"/>
    <property type="match status" value="3"/>
</dbReference>
<evidence type="ECO:0000259" key="1">
    <source>
        <dbReference type="PROSITE" id="PS50093"/>
    </source>
</evidence>
<feature type="domain" description="PKD" evidence="1">
    <location>
        <begin position="139"/>
        <end position="196"/>
    </location>
</feature>
<dbReference type="SUPFAM" id="SSF49299">
    <property type="entry name" value="PKD domain"/>
    <property type="match status" value="3"/>
</dbReference>
<dbReference type="PROSITE" id="PS50093">
    <property type="entry name" value="PKD"/>
    <property type="match status" value="3"/>
</dbReference>
<gene>
    <name evidence="2" type="ORF">SAMN05660313_00762</name>
</gene>
<keyword evidence="3" id="KW-1185">Reference proteome</keyword>
<dbReference type="CDD" id="cd00146">
    <property type="entry name" value="PKD"/>
    <property type="match status" value="3"/>
</dbReference>
<evidence type="ECO:0000313" key="2">
    <source>
        <dbReference type="EMBL" id="SFW24874.1"/>
    </source>
</evidence>
<protein>
    <submittedName>
        <fullName evidence="2">PKD domain-containing protein</fullName>
    </submittedName>
</protein>